<name>A0A9D4DFS3_DREPO</name>
<dbReference type="PANTHER" id="PTHR10605:SF65">
    <property type="entry name" value="GH20068P"/>
    <property type="match status" value="1"/>
</dbReference>
<keyword evidence="1" id="KW-0808">Transferase</keyword>
<reference evidence="8" key="1">
    <citation type="journal article" date="2019" name="bioRxiv">
        <title>The Genome of the Zebra Mussel, Dreissena polymorpha: A Resource for Invasive Species Research.</title>
        <authorList>
            <person name="McCartney M.A."/>
            <person name="Auch B."/>
            <person name="Kono T."/>
            <person name="Mallez S."/>
            <person name="Zhang Y."/>
            <person name="Obille A."/>
            <person name="Becker A."/>
            <person name="Abrahante J.E."/>
            <person name="Garbe J."/>
            <person name="Badalamenti J.P."/>
            <person name="Herman A."/>
            <person name="Mangelson H."/>
            <person name="Liachko I."/>
            <person name="Sullivan S."/>
            <person name="Sone E.D."/>
            <person name="Koren S."/>
            <person name="Silverstein K.A.T."/>
            <person name="Beckman K.B."/>
            <person name="Gohl D.M."/>
        </authorList>
    </citation>
    <scope>NUCLEOTIDE SEQUENCE</scope>
    <source>
        <strain evidence="8">Duluth1</strain>
        <tissue evidence="8">Whole animal</tissue>
    </source>
</reference>
<dbReference type="PANTHER" id="PTHR10605">
    <property type="entry name" value="HEPARAN SULFATE SULFOTRANSFERASE"/>
    <property type="match status" value="1"/>
</dbReference>
<feature type="binding site" evidence="4">
    <location>
        <begin position="312"/>
        <end position="316"/>
    </location>
    <ligand>
        <name>3'-phosphoadenylyl sulfate</name>
        <dbReference type="ChEBI" id="CHEBI:58339"/>
    </ligand>
</feature>
<keyword evidence="6" id="KW-0472">Membrane</keyword>
<accession>A0A9D4DFS3</accession>
<dbReference type="InterPro" id="IPR027417">
    <property type="entry name" value="P-loop_NTPase"/>
</dbReference>
<dbReference type="FunFam" id="3.40.50.300:FF:002997">
    <property type="entry name" value="Sulfotransferase"/>
    <property type="match status" value="1"/>
</dbReference>
<keyword evidence="9" id="KW-1185">Reference proteome</keyword>
<dbReference type="Pfam" id="PF00685">
    <property type="entry name" value="Sulfotransfer_1"/>
    <property type="match status" value="1"/>
</dbReference>
<proteinExistence type="predicted"/>
<dbReference type="AlphaFoldDB" id="A0A9D4DFS3"/>
<feature type="domain" description="Sulfotransferase" evidence="7">
    <location>
        <begin position="94"/>
        <end position="333"/>
    </location>
</feature>
<dbReference type="EMBL" id="JAIWYP010000010">
    <property type="protein sequence ID" value="KAH3747277.1"/>
    <property type="molecule type" value="Genomic_DNA"/>
</dbReference>
<evidence type="ECO:0000256" key="1">
    <source>
        <dbReference type="ARBA" id="ARBA00022679"/>
    </source>
</evidence>
<reference evidence="8" key="2">
    <citation type="submission" date="2020-11" db="EMBL/GenBank/DDBJ databases">
        <authorList>
            <person name="McCartney M.A."/>
            <person name="Auch B."/>
            <person name="Kono T."/>
            <person name="Mallez S."/>
            <person name="Becker A."/>
            <person name="Gohl D.M."/>
            <person name="Silverstein K.A.T."/>
            <person name="Koren S."/>
            <person name="Bechman K.B."/>
            <person name="Herman A."/>
            <person name="Abrahante J.E."/>
            <person name="Garbe J."/>
        </authorList>
    </citation>
    <scope>NUCLEOTIDE SEQUENCE</scope>
    <source>
        <strain evidence="8">Duluth1</strain>
        <tissue evidence="8">Whole animal</tissue>
    </source>
</reference>
<dbReference type="GO" id="GO:0008467">
    <property type="term" value="F:[heparan sulfate]-glucosamine 3-sulfotransferase activity"/>
    <property type="evidence" value="ECO:0007669"/>
    <property type="project" value="TreeGrafter"/>
</dbReference>
<feature type="binding site" evidence="4">
    <location>
        <position position="194"/>
    </location>
    <ligand>
        <name>3'-phosphoadenylyl sulfate</name>
        <dbReference type="ChEBI" id="CHEBI:58339"/>
    </ligand>
</feature>
<evidence type="ECO:0000256" key="4">
    <source>
        <dbReference type="PIRSR" id="PIRSR637359-2"/>
    </source>
</evidence>
<evidence type="ECO:0000313" key="9">
    <source>
        <dbReference type="Proteomes" id="UP000828390"/>
    </source>
</evidence>
<gene>
    <name evidence="8" type="ORF">DPMN_181701</name>
</gene>
<feature type="disulfide bond" evidence="5">
    <location>
        <begin position="297"/>
        <end position="307"/>
    </location>
</feature>
<comment type="caution">
    <text evidence="8">The sequence shown here is derived from an EMBL/GenBank/DDBJ whole genome shotgun (WGS) entry which is preliminary data.</text>
</comment>
<keyword evidence="6" id="KW-0812">Transmembrane</keyword>
<evidence type="ECO:0000256" key="5">
    <source>
        <dbReference type="PIRSR" id="PIRSR637359-3"/>
    </source>
</evidence>
<feature type="transmembrane region" description="Helical" evidence="6">
    <location>
        <begin position="28"/>
        <end position="45"/>
    </location>
</feature>
<dbReference type="InterPro" id="IPR037359">
    <property type="entry name" value="NST/OST"/>
</dbReference>
<evidence type="ECO:0000256" key="6">
    <source>
        <dbReference type="SAM" id="Phobius"/>
    </source>
</evidence>
<feature type="active site" description="For sulfotransferase activity" evidence="3">
    <location>
        <position position="103"/>
    </location>
</feature>
<keyword evidence="5" id="KW-1015">Disulfide bond</keyword>
<feature type="binding site" evidence="4">
    <location>
        <begin position="103"/>
        <end position="107"/>
    </location>
    <ligand>
        <name>3'-phosphoadenylyl sulfate</name>
        <dbReference type="ChEBI" id="CHEBI:58339"/>
    </ligand>
</feature>
<evidence type="ECO:0000313" key="8">
    <source>
        <dbReference type="EMBL" id="KAH3747277.1"/>
    </source>
</evidence>
<dbReference type="Gene3D" id="3.40.50.300">
    <property type="entry name" value="P-loop containing nucleotide triphosphate hydrolases"/>
    <property type="match status" value="1"/>
</dbReference>
<protein>
    <recommendedName>
        <fullName evidence="7">Sulfotransferase domain-containing protein</fullName>
    </recommendedName>
</protein>
<dbReference type="SUPFAM" id="SSF52540">
    <property type="entry name" value="P-loop containing nucleoside triphosphate hydrolases"/>
    <property type="match status" value="1"/>
</dbReference>
<keyword evidence="6" id="KW-1133">Transmembrane helix</keyword>
<dbReference type="InterPro" id="IPR000863">
    <property type="entry name" value="Sulfotransferase_dom"/>
</dbReference>
<dbReference type="OrthoDB" id="411451at2759"/>
<evidence type="ECO:0000256" key="2">
    <source>
        <dbReference type="ARBA" id="ARBA00023180"/>
    </source>
</evidence>
<keyword evidence="2" id="KW-0325">Glycoprotein</keyword>
<sequence>MLMEFTSFTVQQWQRVIFKMGFPRKRQAWVVISSLAVFFCVTLVFNNQVRKVLNSSMLLDNMDLSEGYGLRKLLEDQEAKIERLRSEGMEQGLPQCIIIGVRKCGTRALLEFLDLHPQIRIADMEMHFFNNDENYEKGYDWYRKNMPFSFPSDITIEKTPRYFISESAAERIRKFNSSAKLIVIFRNPTTRVISDYTQVYQNKLERNKSIDRFEDLVISERTGRVNTGYKAVRISMYYYHMTKWLHFFERDQIHVVNGDNLIDNPLEEIRKVETFLGLPNLVTESNVYFNETRGFFCMQSDDKQQHCLGAKKGRKHPAIDPIIVKKMNKFYRPYNKKLFQMIGQKFDWD</sequence>
<evidence type="ECO:0000256" key="3">
    <source>
        <dbReference type="PIRSR" id="PIRSR637359-1"/>
    </source>
</evidence>
<feature type="binding site" evidence="4">
    <location>
        <position position="186"/>
    </location>
    <ligand>
        <name>3'-phosphoadenylyl sulfate</name>
        <dbReference type="ChEBI" id="CHEBI:58339"/>
    </ligand>
</feature>
<evidence type="ECO:0000259" key="7">
    <source>
        <dbReference type="Pfam" id="PF00685"/>
    </source>
</evidence>
<organism evidence="8 9">
    <name type="scientific">Dreissena polymorpha</name>
    <name type="common">Zebra mussel</name>
    <name type="synonym">Mytilus polymorpha</name>
    <dbReference type="NCBI Taxonomy" id="45954"/>
    <lineage>
        <taxon>Eukaryota</taxon>
        <taxon>Metazoa</taxon>
        <taxon>Spiralia</taxon>
        <taxon>Lophotrochozoa</taxon>
        <taxon>Mollusca</taxon>
        <taxon>Bivalvia</taxon>
        <taxon>Autobranchia</taxon>
        <taxon>Heteroconchia</taxon>
        <taxon>Euheterodonta</taxon>
        <taxon>Imparidentia</taxon>
        <taxon>Neoheterodontei</taxon>
        <taxon>Myida</taxon>
        <taxon>Dreissenoidea</taxon>
        <taxon>Dreissenidae</taxon>
        <taxon>Dreissena</taxon>
    </lineage>
</organism>
<dbReference type="Proteomes" id="UP000828390">
    <property type="component" value="Unassembled WGS sequence"/>
</dbReference>